<dbReference type="InterPro" id="IPR008978">
    <property type="entry name" value="HSP20-like_chaperone"/>
</dbReference>
<dbReference type="RefSeq" id="WP_029548274.1">
    <property type="nucleotide sequence ID" value="NZ_AFVQ02000030.1"/>
</dbReference>
<keyword evidence="5" id="KW-1185">Reference proteome</keyword>
<comment type="caution">
    <text evidence="4">The sequence shown here is derived from an EMBL/GenBank/DDBJ whole genome shotgun (WGS) entry which is preliminary data.</text>
</comment>
<dbReference type="SUPFAM" id="SSF49764">
    <property type="entry name" value="HSP20-like chaperones"/>
    <property type="match status" value="1"/>
</dbReference>
<dbReference type="Pfam" id="PF00011">
    <property type="entry name" value="HSP20"/>
    <property type="match status" value="1"/>
</dbReference>
<comment type="similarity">
    <text evidence="1 2">Belongs to the small heat shock protein (HSP20) family.</text>
</comment>
<accession>A0A0U1QRV4</accession>
<dbReference type="STRING" id="1069536.SINU_02340"/>
<name>A0A0U1QRV4_9BACL</name>
<organism evidence="4 5">
    <name type="scientific">Sporolactobacillus inulinus CASD</name>
    <dbReference type="NCBI Taxonomy" id="1069536"/>
    <lineage>
        <taxon>Bacteria</taxon>
        <taxon>Bacillati</taxon>
        <taxon>Bacillota</taxon>
        <taxon>Bacilli</taxon>
        <taxon>Bacillales</taxon>
        <taxon>Sporolactobacillaceae</taxon>
        <taxon>Sporolactobacillus</taxon>
    </lineage>
</organism>
<dbReference type="Proteomes" id="UP000035553">
    <property type="component" value="Unassembled WGS sequence"/>
</dbReference>
<evidence type="ECO:0000256" key="2">
    <source>
        <dbReference type="RuleBase" id="RU003616"/>
    </source>
</evidence>
<evidence type="ECO:0000259" key="3">
    <source>
        <dbReference type="PROSITE" id="PS01031"/>
    </source>
</evidence>
<protein>
    <submittedName>
        <fullName evidence="4">Heat-shock protein Hsp20</fullName>
    </submittedName>
</protein>
<reference evidence="4 5" key="1">
    <citation type="journal article" date="2011" name="J. Bacteriol.">
        <title>Draft genome sequence of Sporolactobacillus inulinus strain CASD, an efficient D-lactic acid-producing bacterium with high-concentration lactate tolerance capability.</title>
        <authorList>
            <person name="Yu B."/>
            <person name="Su F."/>
            <person name="Wang L."/>
            <person name="Xu K."/>
            <person name="Zhao B."/>
            <person name="Xu P."/>
        </authorList>
    </citation>
    <scope>NUCLEOTIDE SEQUENCE [LARGE SCALE GENOMIC DNA]</scope>
    <source>
        <strain evidence="4 5">CASD</strain>
    </source>
</reference>
<dbReference type="CDD" id="cd06464">
    <property type="entry name" value="ACD_sHsps-like"/>
    <property type="match status" value="1"/>
</dbReference>
<dbReference type="OrthoDB" id="1806521at2"/>
<proteinExistence type="inferred from homology"/>
<feature type="domain" description="SHSP" evidence="3">
    <location>
        <begin position="43"/>
        <end position="154"/>
    </location>
</feature>
<gene>
    <name evidence="4" type="ORF">SINU_02340</name>
</gene>
<evidence type="ECO:0000313" key="4">
    <source>
        <dbReference type="EMBL" id="KLI03530.1"/>
    </source>
</evidence>
<dbReference type="AlphaFoldDB" id="A0A0U1QRV4"/>
<sequence>MMDKNNPDKPQLPKRRNLMNDLDAFFERNPFGDVLRSIDDFFSSRSSSAFPVHFFETEKEWVVEAELPGAERKNIHIELFSDKVKISVNNNVVMNTQHQQTGAFTHECRFDHAERIVTIPYTVDRARTQASYINGILKIHGPKTPKKGHRLSIE</sequence>
<dbReference type="EMBL" id="AFVQ02000030">
    <property type="protein sequence ID" value="KLI03530.1"/>
    <property type="molecule type" value="Genomic_DNA"/>
</dbReference>
<evidence type="ECO:0000313" key="5">
    <source>
        <dbReference type="Proteomes" id="UP000035553"/>
    </source>
</evidence>
<dbReference type="Gene3D" id="2.60.40.790">
    <property type="match status" value="1"/>
</dbReference>
<evidence type="ECO:0000256" key="1">
    <source>
        <dbReference type="PROSITE-ProRule" id="PRU00285"/>
    </source>
</evidence>
<dbReference type="InterPro" id="IPR002068">
    <property type="entry name" value="A-crystallin/Hsp20_dom"/>
</dbReference>
<dbReference type="PROSITE" id="PS01031">
    <property type="entry name" value="SHSP"/>
    <property type="match status" value="1"/>
</dbReference>